<evidence type="ECO:0000256" key="1">
    <source>
        <dbReference type="SAM" id="MobiDB-lite"/>
    </source>
</evidence>
<sequence length="261" mass="29157">MSISTKNYERYENFGIHPESDNFCGAYNGFSAKSDKNHQVSYTNAPSTTNNYKHHSTTSFATESTSYNSQSIGHNANNEQQMILEQNLSTFVPQLNRPPIKAPSMTNSNSLQIKIEIPGYTMILIPKSSPLASLAGLDVQHQLQPNNNYSSYSVIPPQLNQRQNHSFTANGYESTPSLLKNLTSLDVQHQPDNIHLDDSRYSVIPPQLNQEQSHSFTANGYESTPSPFKNLTSLDVQHQPGNVRLDGYSYSVNPPQHYFSG</sequence>
<protein>
    <submittedName>
        <fullName evidence="2">4681_t:CDS:1</fullName>
    </submittedName>
</protein>
<feature type="region of interest" description="Disordered" evidence="1">
    <location>
        <begin position="239"/>
        <end position="261"/>
    </location>
</feature>
<organism evidence="2 3">
    <name type="scientific">Funneliformis mosseae</name>
    <name type="common">Endomycorrhizal fungus</name>
    <name type="synonym">Glomus mosseae</name>
    <dbReference type="NCBI Taxonomy" id="27381"/>
    <lineage>
        <taxon>Eukaryota</taxon>
        <taxon>Fungi</taxon>
        <taxon>Fungi incertae sedis</taxon>
        <taxon>Mucoromycota</taxon>
        <taxon>Glomeromycotina</taxon>
        <taxon>Glomeromycetes</taxon>
        <taxon>Glomerales</taxon>
        <taxon>Glomeraceae</taxon>
        <taxon>Funneliformis</taxon>
    </lineage>
</organism>
<gene>
    <name evidence="2" type="ORF">FMOSSE_LOCUS7595</name>
</gene>
<dbReference type="Proteomes" id="UP000789375">
    <property type="component" value="Unassembled WGS sequence"/>
</dbReference>
<reference evidence="2" key="1">
    <citation type="submission" date="2021-06" db="EMBL/GenBank/DDBJ databases">
        <authorList>
            <person name="Kallberg Y."/>
            <person name="Tangrot J."/>
            <person name="Rosling A."/>
        </authorList>
    </citation>
    <scope>NUCLEOTIDE SEQUENCE</scope>
    <source>
        <strain evidence="2">87-6 pot B 2015</strain>
    </source>
</reference>
<dbReference type="EMBL" id="CAJVPP010001809">
    <property type="protein sequence ID" value="CAG8573906.1"/>
    <property type="molecule type" value="Genomic_DNA"/>
</dbReference>
<proteinExistence type="predicted"/>
<accession>A0A9N9BN52</accession>
<comment type="caution">
    <text evidence="2">The sequence shown here is derived from an EMBL/GenBank/DDBJ whole genome shotgun (WGS) entry which is preliminary data.</text>
</comment>
<evidence type="ECO:0000313" key="3">
    <source>
        <dbReference type="Proteomes" id="UP000789375"/>
    </source>
</evidence>
<name>A0A9N9BN52_FUNMO</name>
<keyword evidence="3" id="KW-1185">Reference proteome</keyword>
<evidence type="ECO:0000313" key="2">
    <source>
        <dbReference type="EMBL" id="CAG8573906.1"/>
    </source>
</evidence>
<dbReference type="AlphaFoldDB" id="A0A9N9BN52"/>